<proteinExistence type="predicted"/>
<dbReference type="AlphaFoldDB" id="A0A0E9QN76"/>
<name>A0A0E9QN76_ANGAN</name>
<accession>A0A0E9QN76</accession>
<protein>
    <submittedName>
        <fullName evidence="1">Uncharacterized protein</fullName>
    </submittedName>
</protein>
<sequence length="26" mass="3059">MSSQENCKHCWAEWPVLVIMLRVINA</sequence>
<reference evidence="1" key="2">
    <citation type="journal article" date="2015" name="Fish Shellfish Immunol.">
        <title>Early steps in the European eel (Anguilla anguilla)-Vibrio vulnificus interaction in the gills: Role of the RtxA13 toxin.</title>
        <authorList>
            <person name="Callol A."/>
            <person name="Pajuelo D."/>
            <person name="Ebbesson L."/>
            <person name="Teles M."/>
            <person name="MacKenzie S."/>
            <person name="Amaro C."/>
        </authorList>
    </citation>
    <scope>NUCLEOTIDE SEQUENCE</scope>
</reference>
<reference evidence="1" key="1">
    <citation type="submission" date="2014-11" db="EMBL/GenBank/DDBJ databases">
        <authorList>
            <person name="Amaro Gonzalez C."/>
        </authorList>
    </citation>
    <scope>NUCLEOTIDE SEQUENCE</scope>
</reference>
<evidence type="ECO:0000313" key="1">
    <source>
        <dbReference type="EMBL" id="JAH17533.1"/>
    </source>
</evidence>
<dbReference type="EMBL" id="GBXM01091044">
    <property type="protein sequence ID" value="JAH17533.1"/>
    <property type="molecule type" value="Transcribed_RNA"/>
</dbReference>
<organism evidence="1">
    <name type="scientific">Anguilla anguilla</name>
    <name type="common">European freshwater eel</name>
    <name type="synonym">Muraena anguilla</name>
    <dbReference type="NCBI Taxonomy" id="7936"/>
    <lineage>
        <taxon>Eukaryota</taxon>
        <taxon>Metazoa</taxon>
        <taxon>Chordata</taxon>
        <taxon>Craniata</taxon>
        <taxon>Vertebrata</taxon>
        <taxon>Euteleostomi</taxon>
        <taxon>Actinopterygii</taxon>
        <taxon>Neopterygii</taxon>
        <taxon>Teleostei</taxon>
        <taxon>Anguilliformes</taxon>
        <taxon>Anguillidae</taxon>
        <taxon>Anguilla</taxon>
    </lineage>
</organism>